<organism evidence="2 4">
    <name type="scientific">Medicago truncatula</name>
    <name type="common">Barrel medic</name>
    <name type="synonym">Medicago tribuloides</name>
    <dbReference type="NCBI Taxonomy" id="3880"/>
    <lineage>
        <taxon>Eukaryota</taxon>
        <taxon>Viridiplantae</taxon>
        <taxon>Streptophyta</taxon>
        <taxon>Embryophyta</taxon>
        <taxon>Tracheophyta</taxon>
        <taxon>Spermatophyta</taxon>
        <taxon>Magnoliopsida</taxon>
        <taxon>eudicotyledons</taxon>
        <taxon>Gunneridae</taxon>
        <taxon>Pentapetalae</taxon>
        <taxon>rosids</taxon>
        <taxon>fabids</taxon>
        <taxon>Fabales</taxon>
        <taxon>Fabaceae</taxon>
        <taxon>Papilionoideae</taxon>
        <taxon>50 kb inversion clade</taxon>
        <taxon>NPAAA clade</taxon>
        <taxon>Hologalegina</taxon>
        <taxon>IRL clade</taxon>
        <taxon>Trifolieae</taxon>
        <taxon>Medicago</taxon>
    </lineage>
</organism>
<feature type="region of interest" description="Disordered" evidence="1">
    <location>
        <begin position="86"/>
        <end position="106"/>
    </location>
</feature>
<keyword evidence="4" id="KW-1185">Reference proteome</keyword>
<dbReference type="EnsemblPlants" id="AES96235">
    <property type="protein sequence ID" value="AES96235"/>
    <property type="gene ID" value="MTR_5g034830"/>
</dbReference>
<dbReference type="HOGENOM" id="CLU_2227137_0_0_1"/>
<proteinExistence type="predicted"/>
<name>G7K2Q9_MEDTR</name>
<accession>G7K2Q9</accession>
<dbReference type="EMBL" id="CM001221">
    <property type="protein sequence ID" value="AES96235.1"/>
    <property type="molecule type" value="Genomic_DNA"/>
</dbReference>
<protein>
    <submittedName>
        <fullName evidence="2 3">Uncharacterized protein</fullName>
    </submittedName>
</protein>
<dbReference type="AlphaFoldDB" id="G7K2Q9"/>
<gene>
    <name evidence="2" type="ordered locus">MTR_5g034830</name>
</gene>
<reference evidence="3" key="3">
    <citation type="submission" date="2015-04" db="UniProtKB">
        <authorList>
            <consortium name="EnsemblPlants"/>
        </authorList>
    </citation>
    <scope>IDENTIFICATION</scope>
    <source>
        <strain evidence="3">cv. Jemalong A17</strain>
    </source>
</reference>
<evidence type="ECO:0000313" key="4">
    <source>
        <dbReference type="Proteomes" id="UP000002051"/>
    </source>
</evidence>
<evidence type="ECO:0000313" key="3">
    <source>
        <dbReference type="EnsemblPlants" id="AES96235"/>
    </source>
</evidence>
<sequence>MLRSFTITITQAQFTDASTKIMLRMARFILVRMRSNKSFQARHHFCKRLTFPNIAKDPLLNLTPSIFPNQQFFSIKSTTNHFLPASNSKNPIHVNKQIRLRPPSNH</sequence>
<reference evidence="2 4" key="2">
    <citation type="journal article" date="2014" name="BMC Genomics">
        <title>An improved genome release (version Mt4.0) for the model legume Medicago truncatula.</title>
        <authorList>
            <person name="Tang H."/>
            <person name="Krishnakumar V."/>
            <person name="Bidwell S."/>
            <person name="Rosen B."/>
            <person name="Chan A."/>
            <person name="Zhou S."/>
            <person name="Gentzbittel L."/>
            <person name="Childs K.L."/>
            <person name="Yandell M."/>
            <person name="Gundlach H."/>
            <person name="Mayer K.F."/>
            <person name="Schwartz D.C."/>
            <person name="Town C.D."/>
        </authorList>
    </citation>
    <scope>GENOME REANNOTATION</scope>
    <source>
        <strain evidence="3 4">cv. Jemalong A17</strain>
    </source>
</reference>
<dbReference type="Proteomes" id="UP000002051">
    <property type="component" value="Chromosome 5"/>
</dbReference>
<dbReference type="PaxDb" id="3880-AES96235"/>
<evidence type="ECO:0000313" key="2">
    <source>
        <dbReference type="EMBL" id="AES96235.1"/>
    </source>
</evidence>
<reference evidence="2 4" key="1">
    <citation type="journal article" date="2011" name="Nature">
        <title>The Medicago genome provides insight into the evolution of rhizobial symbioses.</title>
        <authorList>
            <person name="Young N.D."/>
            <person name="Debelle F."/>
            <person name="Oldroyd G.E."/>
            <person name="Geurts R."/>
            <person name="Cannon S.B."/>
            <person name="Udvardi M.K."/>
            <person name="Benedito V.A."/>
            <person name="Mayer K.F."/>
            <person name="Gouzy J."/>
            <person name="Schoof H."/>
            <person name="Van de Peer Y."/>
            <person name="Proost S."/>
            <person name="Cook D.R."/>
            <person name="Meyers B.C."/>
            <person name="Spannagl M."/>
            <person name="Cheung F."/>
            <person name="De Mita S."/>
            <person name="Krishnakumar V."/>
            <person name="Gundlach H."/>
            <person name="Zhou S."/>
            <person name="Mudge J."/>
            <person name="Bharti A.K."/>
            <person name="Murray J.D."/>
            <person name="Naoumkina M.A."/>
            <person name="Rosen B."/>
            <person name="Silverstein K.A."/>
            <person name="Tang H."/>
            <person name="Rombauts S."/>
            <person name="Zhao P.X."/>
            <person name="Zhou P."/>
            <person name="Barbe V."/>
            <person name="Bardou P."/>
            <person name="Bechner M."/>
            <person name="Bellec A."/>
            <person name="Berger A."/>
            <person name="Berges H."/>
            <person name="Bidwell S."/>
            <person name="Bisseling T."/>
            <person name="Choisne N."/>
            <person name="Couloux A."/>
            <person name="Denny R."/>
            <person name="Deshpande S."/>
            <person name="Dai X."/>
            <person name="Doyle J.J."/>
            <person name="Dudez A.M."/>
            <person name="Farmer A.D."/>
            <person name="Fouteau S."/>
            <person name="Franken C."/>
            <person name="Gibelin C."/>
            <person name="Gish J."/>
            <person name="Goldstein S."/>
            <person name="Gonzalez A.J."/>
            <person name="Green P.J."/>
            <person name="Hallab A."/>
            <person name="Hartog M."/>
            <person name="Hua A."/>
            <person name="Humphray S.J."/>
            <person name="Jeong D.H."/>
            <person name="Jing Y."/>
            <person name="Jocker A."/>
            <person name="Kenton S.M."/>
            <person name="Kim D.J."/>
            <person name="Klee K."/>
            <person name="Lai H."/>
            <person name="Lang C."/>
            <person name="Lin S."/>
            <person name="Macmil S.L."/>
            <person name="Magdelenat G."/>
            <person name="Matthews L."/>
            <person name="McCorrison J."/>
            <person name="Monaghan E.L."/>
            <person name="Mun J.H."/>
            <person name="Najar F.Z."/>
            <person name="Nicholson C."/>
            <person name="Noirot C."/>
            <person name="O'Bleness M."/>
            <person name="Paule C.R."/>
            <person name="Poulain J."/>
            <person name="Prion F."/>
            <person name="Qin B."/>
            <person name="Qu C."/>
            <person name="Retzel E.F."/>
            <person name="Riddle C."/>
            <person name="Sallet E."/>
            <person name="Samain S."/>
            <person name="Samson N."/>
            <person name="Sanders I."/>
            <person name="Saurat O."/>
            <person name="Scarpelli C."/>
            <person name="Schiex T."/>
            <person name="Segurens B."/>
            <person name="Severin A.J."/>
            <person name="Sherrier D.J."/>
            <person name="Shi R."/>
            <person name="Sims S."/>
            <person name="Singer S.R."/>
            <person name="Sinharoy S."/>
            <person name="Sterck L."/>
            <person name="Viollet A."/>
            <person name="Wang B.B."/>
            <person name="Wang K."/>
            <person name="Wang M."/>
            <person name="Wang X."/>
            <person name="Warfsmann J."/>
            <person name="Weissenbach J."/>
            <person name="White D.D."/>
            <person name="White J.D."/>
            <person name="Wiley G.B."/>
            <person name="Wincker P."/>
            <person name="Xing Y."/>
            <person name="Yang L."/>
            <person name="Yao Z."/>
            <person name="Ying F."/>
            <person name="Zhai J."/>
            <person name="Zhou L."/>
            <person name="Zuber A."/>
            <person name="Denarie J."/>
            <person name="Dixon R.A."/>
            <person name="May G.D."/>
            <person name="Schwartz D.C."/>
            <person name="Rogers J."/>
            <person name="Quetier F."/>
            <person name="Town C.D."/>
            <person name="Roe B.A."/>
        </authorList>
    </citation>
    <scope>NUCLEOTIDE SEQUENCE [LARGE SCALE GENOMIC DNA]</scope>
    <source>
        <strain evidence="2">A17</strain>
        <strain evidence="3 4">cv. Jemalong A17</strain>
    </source>
</reference>
<evidence type="ECO:0000256" key="1">
    <source>
        <dbReference type="SAM" id="MobiDB-lite"/>
    </source>
</evidence>